<evidence type="ECO:0000313" key="9">
    <source>
        <dbReference type="EMBL" id="KAB4116023.1"/>
    </source>
</evidence>
<reference evidence="11 12" key="1">
    <citation type="journal article" date="2019" name="Nat. Med.">
        <title>A library of human gut bacterial isolates paired with longitudinal multiomics data enables mechanistic microbiome research.</title>
        <authorList>
            <person name="Poyet M."/>
            <person name="Groussin M."/>
            <person name="Gibbons S.M."/>
            <person name="Avila-Pacheco J."/>
            <person name="Jiang X."/>
            <person name="Kearney S.M."/>
            <person name="Perrotta A.R."/>
            <person name="Berdy B."/>
            <person name="Zhao S."/>
            <person name="Lieberman T.D."/>
            <person name="Swanson P.K."/>
            <person name="Smith M."/>
            <person name="Roesemann S."/>
            <person name="Alexander J.E."/>
            <person name="Rich S.A."/>
            <person name="Livny J."/>
            <person name="Vlamakis H."/>
            <person name="Clish C."/>
            <person name="Bullock K."/>
            <person name="Deik A."/>
            <person name="Scott J."/>
            <person name="Pierce K.A."/>
            <person name="Xavier R.J."/>
            <person name="Alm E.J."/>
        </authorList>
    </citation>
    <scope>NUCLEOTIDE SEQUENCE [LARGE SCALE GENOMIC DNA]</scope>
    <source>
        <strain evidence="8 13">BIOML-A36</strain>
        <strain evidence="10 12">BIOML-A37</strain>
        <strain evidence="9 11">BIOML-A38</strain>
    </source>
</reference>
<feature type="transmembrane region" description="Helical" evidence="6">
    <location>
        <begin position="341"/>
        <end position="362"/>
    </location>
</feature>
<dbReference type="EMBL" id="WCUP01000005">
    <property type="protein sequence ID" value="KAB4109744.1"/>
    <property type="molecule type" value="Genomic_DNA"/>
</dbReference>
<evidence type="ECO:0000256" key="5">
    <source>
        <dbReference type="PROSITE-ProRule" id="PRU10141"/>
    </source>
</evidence>
<dbReference type="PANTHER" id="PTHR43289">
    <property type="entry name" value="MITOGEN-ACTIVATED PROTEIN KINASE KINASE KINASE 20-RELATED"/>
    <property type="match status" value="1"/>
</dbReference>
<evidence type="ECO:0000313" key="10">
    <source>
        <dbReference type="EMBL" id="KAB4123120.1"/>
    </source>
</evidence>
<dbReference type="GO" id="GO:0005524">
    <property type="term" value="F:ATP binding"/>
    <property type="evidence" value="ECO:0007669"/>
    <property type="project" value="UniProtKB-UniRule"/>
</dbReference>
<comment type="caution">
    <text evidence="8">The sequence shown here is derived from an EMBL/GenBank/DDBJ whole genome shotgun (WGS) entry which is preliminary data.</text>
</comment>
<dbReference type="SUPFAM" id="SSF69360">
    <property type="entry name" value="Cell wall binding repeat"/>
    <property type="match status" value="1"/>
</dbReference>
<evidence type="ECO:0000313" key="12">
    <source>
        <dbReference type="Proteomes" id="UP000438773"/>
    </source>
</evidence>
<accession>A0A6I0JBZ3</accession>
<dbReference type="InterPro" id="IPR000719">
    <property type="entry name" value="Prot_kinase_dom"/>
</dbReference>
<keyword evidence="1" id="KW-0808">Transferase</keyword>
<evidence type="ECO:0000313" key="11">
    <source>
        <dbReference type="Proteomes" id="UP000434462"/>
    </source>
</evidence>
<evidence type="ECO:0000256" key="6">
    <source>
        <dbReference type="SAM" id="Phobius"/>
    </source>
</evidence>
<name>A0A6I0JBZ3_BACUN</name>
<evidence type="ECO:0000313" key="13">
    <source>
        <dbReference type="Proteomes" id="UP000441711"/>
    </source>
</evidence>
<dbReference type="CDD" id="cd14014">
    <property type="entry name" value="STKc_PknB_like"/>
    <property type="match status" value="1"/>
</dbReference>
<dbReference type="Proteomes" id="UP000441711">
    <property type="component" value="Unassembled WGS sequence"/>
</dbReference>
<evidence type="ECO:0000256" key="2">
    <source>
        <dbReference type="ARBA" id="ARBA00022741"/>
    </source>
</evidence>
<dbReference type="PROSITE" id="PS00108">
    <property type="entry name" value="PROTEIN_KINASE_ST"/>
    <property type="match status" value="1"/>
</dbReference>
<dbReference type="PROSITE" id="PS50011">
    <property type="entry name" value="PROTEIN_KINASE_DOM"/>
    <property type="match status" value="1"/>
</dbReference>
<gene>
    <name evidence="8" type="ORF">GAQ70_07815</name>
    <name evidence="9" type="ORF">GAQ72_11150</name>
    <name evidence="10" type="ORF">GAQ75_13810</name>
</gene>
<sequence length="657" mass="73298">MTQLKSGSLLQGGKYKIEKVLGQGGFGITYQAITQVEVKGPLGVIRTEVSVAIKEFFMKDLCNRDEHTSQVSVPSSGSIQQVDNYRKKFRKEAQNLSKLNHPNIVKVLDVFNENGTSYYVMEYIDGGSLQQRVKQQGALSEKMVLMYTQQLTSALEYMHRNHVCHLDIKPGNIMINNERTQVKLIDFGLSKQYDDEGSQTSSTPVGISEGYAPTEQYELGGVSEFSPATDIYSLGATLFFLLSGVKPPKASLVLNEGLPELPATISAATKHAIETAMNPRRKDRPQTIRNFLALLNYTEEEIVVEAVDEDTIIKDKEPKKKKNTDKNAESLFAVIAKNRKYATIMPIIAIILIGLWSVSLVLSRSSYEHPDFPHLPFILVNLFLAACSFYLAIKTTLLSKSLKIILSIMQLTIFVILAFIPFVQPYMELVPGKGYKWRTSTDKRAGEDYIREADAIPVCKWGTWGVIDTYGNVIVPYILDYDWVGPYDGEYASIAKNGKDGCIDKKGNIVVPPIYDDLYSFMLSKYGIALVKNNGKSGLINTMGEIVLPIEYDDIENYAKEGFIRIYKNGKYGMVNDSGNIVIPPTYPDSHSSFENGLWAVKQDGKWGFVNTTGKVIIPFQYKSVSSFVFSKSGKPYATVTTFDGKQYSIDKNGGKL</sequence>
<dbReference type="SMART" id="SM00220">
    <property type="entry name" value="S_TKc"/>
    <property type="match status" value="1"/>
</dbReference>
<dbReference type="Proteomes" id="UP000434462">
    <property type="component" value="Unassembled WGS sequence"/>
</dbReference>
<dbReference type="RefSeq" id="WP_151853169.1">
    <property type="nucleotide sequence ID" value="NZ_WCUP01000005.1"/>
</dbReference>
<dbReference type="Gene3D" id="1.10.510.10">
    <property type="entry name" value="Transferase(Phosphotransferase) domain 1"/>
    <property type="match status" value="1"/>
</dbReference>
<dbReference type="Pfam" id="PF00069">
    <property type="entry name" value="Pkinase"/>
    <property type="match status" value="1"/>
</dbReference>
<feature type="transmembrane region" description="Helical" evidence="6">
    <location>
        <begin position="404"/>
        <end position="423"/>
    </location>
</feature>
<evidence type="ECO:0000256" key="3">
    <source>
        <dbReference type="ARBA" id="ARBA00022777"/>
    </source>
</evidence>
<evidence type="ECO:0000256" key="1">
    <source>
        <dbReference type="ARBA" id="ARBA00022679"/>
    </source>
</evidence>
<dbReference type="PROSITE" id="PS00107">
    <property type="entry name" value="PROTEIN_KINASE_ATP"/>
    <property type="match status" value="1"/>
</dbReference>
<keyword evidence="4 5" id="KW-0067">ATP-binding</keyword>
<dbReference type="SUPFAM" id="SSF56112">
    <property type="entry name" value="Protein kinase-like (PK-like)"/>
    <property type="match status" value="1"/>
</dbReference>
<dbReference type="InterPro" id="IPR008271">
    <property type="entry name" value="Ser/Thr_kinase_AS"/>
</dbReference>
<evidence type="ECO:0000256" key="4">
    <source>
        <dbReference type="ARBA" id="ARBA00022840"/>
    </source>
</evidence>
<dbReference type="Proteomes" id="UP000438773">
    <property type="component" value="Unassembled WGS sequence"/>
</dbReference>
<feature type="binding site" evidence="5">
    <location>
        <position position="54"/>
    </location>
    <ligand>
        <name>ATP</name>
        <dbReference type="ChEBI" id="CHEBI:30616"/>
    </ligand>
</feature>
<dbReference type="InterPro" id="IPR032774">
    <property type="entry name" value="WG_beta_rep"/>
</dbReference>
<keyword evidence="6" id="KW-0812">Transmembrane</keyword>
<dbReference type="Pfam" id="PF14903">
    <property type="entry name" value="WG_beta_rep"/>
    <property type="match status" value="4"/>
</dbReference>
<dbReference type="AlphaFoldDB" id="A0A6I0JBZ3"/>
<organism evidence="8 13">
    <name type="scientific">Bacteroides uniformis</name>
    <dbReference type="NCBI Taxonomy" id="820"/>
    <lineage>
        <taxon>Bacteria</taxon>
        <taxon>Pseudomonadati</taxon>
        <taxon>Bacteroidota</taxon>
        <taxon>Bacteroidia</taxon>
        <taxon>Bacteroidales</taxon>
        <taxon>Bacteroidaceae</taxon>
        <taxon>Bacteroides</taxon>
    </lineage>
</organism>
<dbReference type="InterPro" id="IPR017441">
    <property type="entry name" value="Protein_kinase_ATP_BS"/>
</dbReference>
<dbReference type="PANTHER" id="PTHR43289:SF34">
    <property type="entry name" value="SERINE_THREONINE-PROTEIN KINASE YBDM-RELATED"/>
    <property type="match status" value="1"/>
</dbReference>
<dbReference type="InterPro" id="IPR011009">
    <property type="entry name" value="Kinase-like_dom_sf"/>
</dbReference>
<evidence type="ECO:0000313" key="8">
    <source>
        <dbReference type="EMBL" id="KAB4109744.1"/>
    </source>
</evidence>
<keyword evidence="6" id="KW-0472">Membrane</keyword>
<proteinExistence type="predicted"/>
<feature type="domain" description="Protein kinase" evidence="7">
    <location>
        <begin position="15"/>
        <end position="295"/>
    </location>
</feature>
<dbReference type="EMBL" id="WCUQ01000008">
    <property type="protein sequence ID" value="KAB4123120.1"/>
    <property type="molecule type" value="Genomic_DNA"/>
</dbReference>
<keyword evidence="6" id="KW-1133">Transmembrane helix</keyword>
<keyword evidence="3 8" id="KW-0418">Kinase</keyword>
<evidence type="ECO:0000259" key="7">
    <source>
        <dbReference type="PROSITE" id="PS50011"/>
    </source>
</evidence>
<keyword evidence="2 5" id="KW-0547">Nucleotide-binding</keyword>
<feature type="transmembrane region" description="Helical" evidence="6">
    <location>
        <begin position="374"/>
        <end position="392"/>
    </location>
</feature>
<dbReference type="GO" id="GO:0004674">
    <property type="term" value="F:protein serine/threonine kinase activity"/>
    <property type="evidence" value="ECO:0007669"/>
    <property type="project" value="TreeGrafter"/>
</dbReference>
<protein>
    <submittedName>
        <fullName evidence="8">Protein kinase</fullName>
    </submittedName>
</protein>
<dbReference type="EMBL" id="WCUR01000034">
    <property type="protein sequence ID" value="KAB4116023.1"/>
    <property type="molecule type" value="Genomic_DNA"/>
</dbReference>